<gene>
    <name evidence="3" type="ORF">PLXY2_LOCUS10139</name>
</gene>
<feature type="compositionally biased region" description="Polar residues" evidence="1">
    <location>
        <begin position="1"/>
        <end position="10"/>
    </location>
</feature>
<dbReference type="Pfam" id="PF21787">
    <property type="entry name" value="TNP-like_RNaseH_N"/>
    <property type="match status" value="1"/>
</dbReference>
<dbReference type="GO" id="GO:0031297">
    <property type="term" value="P:replication fork processing"/>
    <property type="evidence" value="ECO:0007669"/>
    <property type="project" value="TreeGrafter"/>
</dbReference>
<dbReference type="EMBL" id="CAJHNJ030000043">
    <property type="protein sequence ID" value="CAG9130991.1"/>
    <property type="molecule type" value="Genomic_DNA"/>
</dbReference>
<protein>
    <submittedName>
        <fullName evidence="3">(diamondback moth) hypothetical protein</fullName>
    </submittedName>
</protein>
<dbReference type="AlphaFoldDB" id="A0A8S4FTG5"/>
<feature type="compositionally biased region" description="Polar residues" evidence="1">
    <location>
        <begin position="230"/>
        <end position="241"/>
    </location>
</feature>
<reference evidence="3" key="1">
    <citation type="submission" date="2020-11" db="EMBL/GenBank/DDBJ databases">
        <authorList>
            <person name="Whiteford S."/>
        </authorList>
    </citation>
    <scope>NUCLEOTIDE SEQUENCE</scope>
</reference>
<name>A0A8S4FTG5_PLUXY</name>
<dbReference type="GO" id="GO:0005634">
    <property type="term" value="C:nucleus"/>
    <property type="evidence" value="ECO:0007669"/>
    <property type="project" value="TreeGrafter"/>
</dbReference>
<dbReference type="GO" id="GO:0006303">
    <property type="term" value="P:double-strand break repair via nonhomologous end joining"/>
    <property type="evidence" value="ECO:0007669"/>
    <property type="project" value="TreeGrafter"/>
</dbReference>
<dbReference type="PANTHER" id="PTHR46060:SF2">
    <property type="entry name" value="HISTONE-LYSINE N-METHYLTRANSFERASE SETMAR"/>
    <property type="match status" value="1"/>
</dbReference>
<evidence type="ECO:0000259" key="2">
    <source>
        <dbReference type="Pfam" id="PF21787"/>
    </source>
</evidence>
<dbReference type="InterPro" id="IPR036397">
    <property type="entry name" value="RNaseH_sf"/>
</dbReference>
<dbReference type="Gene3D" id="3.30.420.10">
    <property type="entry name" value="Ribonuclease H-like superfamily/Ribonuclease H"/>
    <property type="match status" value="1"/>
</dbReference>
<sequence>MEPRQINSQLKIWKESDQQTSRNLPSAPIDSSKHPINFSLQYTIEIEGKLTRSEERTWMLKIAVSIVGALTQGLDLSPDAIMQIGMELEKFIAPRLIHLAATSFGTGPWVRVSGEYKAFTCFGAAQFVPKNYRRRMAENSILTGVNDTRAFLSVEAMICQEPPLVIPGVRESNPSSIFRSLLLNQQGQAPDPKRSSRKLLGVWGEFKERLTPSKSNKEPDNQEKCPCSGPSVSTATDTLTIRSDSSVSTSTRRSRYPFKPGPANILLVPERERRKEPGCTRRPAGSGNPVDELLLRSRGGAPATAHRAPCLVAGQSTSKTGLVSCAVSESNKVVSCSTNMQGQVLLATALVQVESSAGNKVLRSLLDQGSQASFITEAAVQRLRFQRVPHKCVVSGVGSDKKPSCASNKIDLLLGAEVCGQIIVDGLIRGPPGTPLAQNTKLGWILFGQVTKECKDSKLCSTRSVVNNHVKISEDDFQEFWQLQSQHSQVVEEKVEVEQEREQMFTETVARADVLAGCQSVQQGIDIHKQMTDVLQTVFEAFVAAVEFRIVDARGEEDHVAEADIELKSNATATVIYRVGSKNTDNTNLFIGSKRALRVGGDVPSTGRPKTAVTQDNIDAVRQLIKEDRHVTYEQIRASLSIGMTAIQTILHEELGVKKLVSRWVPHRLTEEQKSARVNWCRSALQRFNGGSSNAVYNIVSGDESWIYSYEPERKHQSAVWVFEGATKGPELAHLVKENIINFKEAGFKVVATVCDQGTNNRQAIKYLIDETTGDYLRRDKKILPEECKETADILL</sequence>
<dbReference type="GO" id="GO:0015074">
    <property type="term" value="P:DNA integration"/>
    <property type="evidence" value="ECO:0007669"/>
    <property type="project" value="TreeGrafter"/>
</dbReference>
<dbReference type="GO" id="GO:0046975">
    <property type="term" value="F:histone H3K36 methyltransferase activity"/>
    <property type="evidence" value="ECO:0007669"/>
    <property type="project" value="TreeGrafter"/>
</dbReference>
<dbReference type="GO" id="GO:0003697">
    <property type="term" value="F:single-stranded DNA binding"/>
    <property type="evidence" value="ECO:0007669"/>
    <property type="project" value="TreeGrafter"/>
</dbReference>
<comment type="caution">
    <text evidence="3">The sequence shown here is derived from an EMBL/GenBank/DDBJ whole genome shotgun (WGS) entry which is preliminary data.</text>
</comment>
<dbReference type="InterPro" id="IPR052709">
    <property type="entry name" value="Transposase-MT_Hybrid"/>
</dbReference>
<evidence type="ECO:0000313" key="3">
    <source>
        <dbReference type="EMBL" id="CAG9130991.1"/>
    </source>
</evidence>
<dbReference type="GO" id="GO:0003690">
    <property type="term" value="F:double-stranded DNA binding"/>
    <property type="evidence" value="ECO:0007669"/>
    <property type="project" value="TreeGrafter"/>
</dbReference>
<dbReference type="GO" id="GO:0044547">
    <property type="term" value="F:DNA topoisomerase binding"/>
    <property type="evidence" value="ECO:0007669"/>
    <property type="project" value="TreeGrafter"/>
</dbReference>
<dbReference type="Proteomes" id="UP000653454">
    <property type="component" value="Unassembled WGS sequence"/>
</dbReference>
<dbReference type="GO" id="GO:0044774">
    <property type="term" value="P:mitotic DNA integrity checkpoint signaling"/>
    <property type="evidence" value="ECO:0007669"/>
    <property type="project" value="TreeGrafter"/>
</dbReference>
<evidence type="ECO:0000256" key="1">
    <source>
        <dbReference type="SAM" id="MobiDB-lite"/>
    </source>
</evidence>
<dbReference type="PANTHER" id="PTHR46060">
    <property type="entry name" value="MARINER MOS1 TRANSPOSASE-LIKE PROTEIN"/>
    <property type="match status" value="1"/>
</dbReference>
<dbReference type="GO" id="GO:0000729">
    <property type="term" value="P:DNA double-strand break processing"/>
    <property type="evidence" value="ECO:0007669"/>
    <property type="project" value="TreeGrafter"/>
</dbReference>
<organism evidence="3 4">
    <name type="scientific">Plutella xylostella</name>
    <name type="common">Diamondback moth</name>
    <name type="synonym">Plutella maculipennis</name>
    <dbReference type="NCBI Taxonomy" id="51655"/>
    <lineage>
        <taxon>Eukaryota</taxon>
        <taxon>Metazoa</taxon>
        <taxon>Ecdysozoa</taxon>
        <taxon>Arthropoda</taxon>
        <taxon>Hexapoda</taxon>
        <taxon>Insecta</taxon>
        <taxon>Pterygota</taxon>
        <taxon>Neoptera</taxon>
        <taxon>Endopterygota</taxon>
        <taxon>Lepidoptera</taxon>
        <taxon>Glossata</taxon>
        <taxon>Ditrysia</taxon>
        <taxon>Yponomeutoidea</taxon>
        <taxon>Plutellidae</taxon>
        <taxon>Plutella</taxon>
    </lineage>
</organism>
<keyword evidence="4" id="KW-1185">Reference proteome</keyword>
<dbReference type="GO" id="GO:0035861">
    <property type="term" value="C:site of double-strand break"/>
    <property type="evidence" value="ECO:0007669"/>
    <property type="project" value="TreeGrafter"/>
</dbReference>
<evidence type="ECO:0000313" key="4">
    <source>
        <dbReference type="Proteomes" id="UP000653454"/>
    </source>
</evidence>
<dbReference type="GO" id="GO:0000793">
    <property type="term" value="C:condensed chromosome"/>
    <property type="evidence" value="ECO:0007669"/>
    <property type="project" value="TreeGrafter"/>
</dbReference>
<accession>A0A8S4FTG5</accession>
<dbReference type="GO" id="GO:0000014">
    <property type="term" value="F:single-stranded DNA endodeoxyribonuclease activity"/>
    <property type="evidence" value="ECO:0007669"/>
    <property type="project" value="TreeGrafter"/>
</dbReference>
<feature type="domain" description="Transposable element P transposase-like RNase H" evidence="2">
    <location>
        <begin position="727"/>
        <end position="768"/>
    </location>
</feature>
<feature type="region of interest" description="Disordered" evidence="1">
    <location>
        <begin position="210"/>
        <end position="263"/>
    </location>
</feature>
<feature type="region of interest" description="Disordered" evidence="1">
    <location>
        <begin position="1"/>
        <end position="30"/>
    </location>
</feature>
<proteinExistence type="predicted"/>
<feature type="compositionally biased region" description="Basic and acidic residues" evidence="1">
    <location>
        <begin position="210"/>
        <end position="223"/>
    </location>
</feature>
<feature type="compositionally biased region" description="Low complexity" evidence="1">
    <location>
        <begin position="242"/>
        <end position="251"/>
    </location>
</feature>
<dbReference type="InterPro" id="IPR048365">
    <property type="entry name" value="TNP-like_RNaseH_N"/>
</dbReference>
<dbReference type="GO" id="GO:0042800">
    <property type="term" value="F:histone H3K4 methyltransferase activity"/>
    <property type="evidence" value="ECO:0007669"/>
    <property type="project" value="TreeGrafter"/>
</dbReference>